<proteinExistence type="inferred from homology"/>
<dbReference type="InterPro" id="IPR050643">
    <property type="entry name" value="Periplasmic_pilus_chap"/>
</dbReference>
<gene>
    <name evidence="9" type="primary">stbE_2</name>
    <name evidence="9" type="ORF">GCM10023211_11870</name>
</gene>
<evidence type="ECO:0000313" key="10">
    <source>
        <dbReference type="Proteomes" id="UP001500171"/>
    </source>
</evidence>
<evidence type="ECO:0000256" key="5">
    <source>
        <dbReference type="ARBA" id="ARBA00023186"/>
    </source>
</evidence>
<comment type="similarity">
    <text evidence="2 6">Belongs to the periplasmic pilus chaperone family.</text>
</comment>
<dbReference type="InterPro" id="IPR018046">
    <property type="entry name" value="Pili_assmbl_chaperone_CS"/>
</dbReference>
<comment type="subcellular location">
    <subcellularLocation>
        <location evidence="1 6">Periplasm</location>
    </subcellularLocation>
</comment>
<dbReference type="SUPFAM" id="SSF49354">
    <property type="entry name" value="PapD-like"/>
    <property type="match status" value="1"/>
</dbReference>
<reference evidence="10" key="1">
    <citation type="journal article" date="2019" name="Int. J. Syst. Evol. Microbiol.">
        <title>The Global Catalogue of Microorganisms (GCM) 10K type strain sequencing project: providing services to taxonomists for standard genome sequencing and annotation.</title>
        <authorList>
            <consortium name="The Broad Institute Genomics Platform"/>
            <consortium name="The Broad Institute Genome Sequencing Center for Infectious Disease"/>
            <person name="Wu L."/>
            <person name="Ma J."/>
        </authorList>
    </citation>
    <scope>NUCLEOTIDE SEQUENCE [LARGE SCALE GENOMIC DNA]</scope>
    <source>
        <strain evidence="10">JCM 18050</strain>
    </source>
</reference>
<protein>
    <submittedName>
        <fullName evidence="9">Fimbrial biogenesis chaperone StbE</fullName>
    </submittedName>
</protein>
<feature type="domain" description="Pili assembly chaperone N-terminal" evidence="7">
    <location>
        <begin position="2"/>
        <end position="124"/>
    </location>
</feature>
<keyword evidence="10" id="KW-1185">Reference proteome</keyword>
<feature type="domain" description="Pili assembly chaperone C-terminal" evidence="8">
    <location>
        <begin position="150"/>
        <end position="204"/>
    </location>
</feature>
<dbReference type="InterPro" id="IPR001829">
    <property type="entry name" value="Pili_assmbl_chaperone_bac"/>
</dbReference>
<dbReference type="Gene3D" id="2.60.40.10">
    <property type="entry name" value="Immunoglobulins"/>
    <property type="match status" value="2"/>
</dbReference>
<dbReference type="PRINTS" id="PR00969">
    <property type="entry name" value="CHAPERONPILI"/>
</dbReference>
<evidence type="ECO:0000256" key="4">
    <source>
        <dbReference type="ARBA" id="ARBA00022764"/>
    </source>
</evidence>
<dbReference type="PROSITE" id="PS00635">
    <property type="entry name" value="PILI_CHAPERONE"/>
    <property type="match status" value="1"/>
</dbReference>
<dbReference type="PANTHER" id="PTHR30251">
    <property type="entry name" value="PILUS ASSEMBLY CHAPERONE"/>
    <property type="match status" value="1"/>
</dbReference>
<dbReference type="Pfam" id="PF00345">
    <property type="entry name" value="PapD_N"/>
    <property type="match status" value="1"/>
</dbReference>
<sequence length="213" mass="24396">MNTEKTRLIFNADDNIVDLYLSNSEKQPTLVQAWIDDGDMLASPESIQTPIIITPPVFTMKPNEIRSIRLILASRTALAKDRETIYWLNIYQIPPSNETVNRVTQKMVLPLRIRMKVFVRPSGIGELQEQSVKQVDFKLQNVAGKTTLLITNPTPWHINLNQIVISGEKIDNMMLIPKSSQTITLQDSTKSYDRLDYSVINDLGTNWQYHIKL</sequence>
<keyword evidence="3" id="KW-0732">Signal</keyword>
<dbReference type="EMBL" id="BAABHY010000001">
    <property type="protein sequence ID" value="GAA5109009.1"/>
    <property type="molecule type" value="Genomic_DNA"/>
</dbReference>
<dbReference type="InterPro" id="IPR008962">
    <property type="entry name" value="PapD-like_sf"/>
</dbReference>
<dbReference type="Pfam" id="PF02753">
    <property type="entry name" value="PapD_C"/>
    <property type="match status" value="1"/>
</dbReference>
<dbReference type="InterPro" id="IPR013783">
    <property type="entry name" value="Ig-like_fold"/>
</dbReference>
<evidence type="ECO:0000259" key="7">
    <source>
        <dbReference type="Pfam" id="PF00345"/>
    </source>
</evidence>
<dbReference type="InterPro" id="IPR016147">
    <property type="entry name" value="Pili_assmbl_chaperone_N"/>
</dbReference>
<name>A0ABP9N770_9GAMM</name>
<accession>A0ABP9N770</accession>
<keyword evidence="4" id="KW-0574">Periplasm</keyword>
<dbReference type="PANTHER" id="PTHR30251:SF7">
    <property type="entry name" value="FIMBRIAE CHAPARONE"/>
    <property type="match status" value="1"/>
</dbReference>
<keyword evidence="5 6" id="KW-0143">Chaperone</keyword>
<dbReference type="SUPFAM" id="SSF49584">
    <property type="entry name" value="Periplasmic chaperone C-domain"/>
    <property type="match status" value="1"/>
</dbReference>
<evidence type="ECO:0000256" key="3">
    <source>
        <dbReference type="ARBA" id="ARBA00022729"/>
    </source>
</evidence>
<dbReference type="InterPro" id="IPR036316">
    <property type="entry name" value="Pili_assmbl_chap_C_dom_sf"/>
</dbReference>
<comment type="caution">
    <text evidence="9">The sequence shown here is derived from an EMBL/GenBank/DDBJ whole genome shotgun (WGS) entry which is preliminary data.</text>
</comment>
<dbReference type="Proteomes" id="UP001500171">
    <property type="component" value="Unassembled WGS sequence"/>
</dbReference>
<dbReference type="InterPro" id="IPR016148">
    <property type="entry name" value="Pili_assmbl_chaperone_C"/>
</dbReference>
<evidence type="ECO:0000256" key="2">
    <source>
        <dbReference type="ARBA" id="ARBA00007399"/>
    </source>
</evidence>
<evidence type="ECO:0000256" key="6">
    <source>
        <dbReference type="RuleBase" id="RU003918"/>
    </source>
</evidence>
<organism evidence="9 10">
    <name type="scientific">Orbus sasakiae</name>
    <dbReference type="NCBI Taxonomy" id="1078475"/>
    <lineage>
        <taxon>Bacteria</taxon>
        <taxon>Pseudomonadati</taxon>
        <taxon>Pseudomonadota</taxon>
        <taxon>Gammaproteobacteria</taxon>
        <taxon>Orbales</taxon>
        <taxon>Orbaceae</taxon>
        <taxon>Orbus</taxon>
    </lineage>
</organism>
<evidence type="ECO:0000313" key="9">
    <source>
        <dbReference type="EMBL" id="GAA5109009.1"/>
    </source>
</evidence>
<evidence type="ECO:0000259" key="8">
    <source>
        <dbReference type="Pfam" id="PF02753"/>
    </source>
</evidence>
<evidence type="ECO:0000256" key="1">
    <source>
        <dbReference type="ARBA" id="ARBA00004418"/>
    </source>
</evidence>